<feature type="non-terminal residue" evidence="1">
    <location>
        <position position="1"/>
    </location>
</feature>
<proteinExistence type="predicted"/>
<reference evidence="1" key="1">
    <citation type="journal article" date="2021" name="New Phytol.">
        <title>Evolutionary innovations through gain and loss of genes in the ectomycorrhizal Boletales.</title>
        <authorList>
            <person name="Wu G."/>
            <person name="Miyauchi S."/>
            <person name="Morin E."/>
            <person name="Kuo A."/>
            <person name="Drula E."/>
            <person name="Varga T."/>
            <person name="Kohler A."/>
            <person name="Feng B."/>
            <person name="Cao Y."/>
            <person name="Lipzen A."/>
            <person name="Daum C."/>
            <person name="Hundley H."/>
            <person name="Pangilinan J."/>
            <person name="Johnson J."/>
            <person name="Barry K."/>
            <person name="LaButti K."/>
            <person name="Ng V."/>
            <person name="Ahrendt S."/>
            <person name="Min B."/>
            <person name="Choi I.G."/>
            <person name="Park H."/>
            <person name="Plett J.M."/>
            <person name="Magnuson J."/>
            <person name="Spatafora J.W."/>
            <person name="Nagy L.G."/>
            <person name="Henrissat B."/>
            <person name="Grigoriev I.V."/>
            <person name="Yang Z.L."/>
            <person name="Xu J."/>
            <person name="Martin F.M."/>
        </authorList>
    </citation>
    <scope>NUCLEOTIDE SEQUENCE</scope>
    <source>
        <strain evidence="1">ATCC 28755</strain>
    </source>
</reference>
<evidence type="ECO:0000313" key="2">
    <source>
        <dbReference type="Proteomes" id="UP000790377"/>
    </source>
</evidence>
<accession>A0ACB7ZVN9</accession>
<name>A0ACB7ZVN9_9AGAM</name>
<protein>
    <submittedName>
        <fullName evidence="1">Uncharacterized protein</fullName>
    </submittedName>
</protein>
<organism evidence="1 2">
    <name type="scientific">Hygrophoropsis aurantiaca</name>
    <dbReference type="NCBI Taxonomy" id="72124"/>
    <lineage>
        <taxon>Eukaryota</taxon>
        <taxon>Fungi</taxon>
        <taxon>Dikarya</taxon>
        <taxon>Basidiomycota</taxon>
        <taxon>Agaricomycotina</taxon>
        <taxon>Agaricomycetes</taxon>
        <taxon>Agaricomycetidae</taxon>
        <taxon>Boletales</taxon>
        <taxon>Coniophorineae</taxon>
        <taxon>Hygrophoropsidaceae</taxon>
        <taxon>Hygrophoropsis</taxon>
    </lineage>
</organism>
<gene>
    <name evidence="1" type="ORF">BJ138DRAFT_1018618</name>
</gene>
<keyword evidence="2" id="KW-1185">Reference proteome</keyword>
<comment type="caution">
    <text evidence="1">The sequence shown here is derived from an EMBL/GenBank/DDBJ whole genome shotgun (WGS) entry which is preliminary data.</text>
</comment>
<dbReference type="Proteomes" id="UP000790377">
    <property type="component" value="Unassembled WGS sequence"/>
</dbReference>
<sequence length="143" mass="15607">SDKTQLCHFSGDKSAYPVYLTISNISKSICRKPSWGAQRLIGYLPTVTLDGTDLTNDAARSTRARLFHCAMRVICASLRDAGKNGVELTSGDGAVRLGFPILAAYVADYPEQALITCTRYLQTCPKCGVVHDELGDHQIGDRR</sequence>
<dbReference type="EMBL" id="MU268360">
    <property type="protein sequence ID" value="KAH7904792.1"/>
    <property type="molecule type" value="Genomic_DNA"/>
</dbReference>
<evidence type="ECO:0000313" key="1">
    <source>
        <dbReference type="EMBL" id="KAH7904792.1"/>
    </source>
</evidence>